<dbReference type="eggNOG" id="KOG1238">
    <property type="taxonomic scope" value="Eukaryota"/>
</dbReference>
<feature type="binding site" evidence="5">
    <location>
        <begin position="563"/>
        <end position="564"/>
    </location>
    <ligand>
        <name>FAD</name>
        <dbReference type="ChEBI" id="CHEBI:57692"/>
    </ligand>
</feature>
<comment type="cofactor">
    <cofactor evidence="1 5">
        <name>FAD</name>
        <dbReference type="ChEBI" id="CHEBI:57692"/>
    </cofactor>
</comment>
<keyword evidence="4 5" id="KW-0274">FAD</keyword>
<feature type="compositionally biased region" description="Basic residues" evidence="7">
    <location>
        <begin position="615"/>
        <end position="635"/>
    </location>
</feature>
<feature type="region of interest" description="Disordered" evidence="7">
    <location>
        <begin position="615"/>
        <end position="646"/>
    </location>
</feature>
<dbReference type="EMBL" id="KI925463">
    <property type="protein sequence ID" value="ETW77035.1"/>
    <property type="molecule type" value="Genomic_DNA"/>
</dbReference>
<dbReference type="InterPro" id="IPR007867">
    <property type="entry name" value="GMC_OxRtase_C"/>
</dbReference>
<dbReference type="GO" id="GO:0050660">
    <property type="term" value="F:flavin adenine dinucleotide binding"/>
    <property type="evidence" value="ECO:0007669"/>
    <property type="project" value="InterPro"/>
</dbReference>
<comment type="similarity">
    <text evidence="2 6">Belongs to the GMC oxidoreductase family.</text>
</comment>
<evidence type="ECO:0000256" key="7">
    <source>
        <dbReference type="SAM" id="MobiDB-lite"/>
    </source>
</evidence>
<dbReference type="Proteomes" id="UP000030671">
    <property type="component" value="Unassembled WGS sequence"/>
</dbReference>
<evidence type="ECO:0000256" key="3">
    <source>
        <dbReference type="ARBA" id="ARBA00022630"/>
    </source>
</evidence>
<dbReference type="PANTHER" id="PTHR11552">
    <property type="entry name" value="GLUCOSE-METHANOL-CHOLINE GMC OXIDOREDUCTASE"/>
    <property type="match status" value="1"/>
</dbReference>
<dbReference type="RefSeq" id="XP_009550589.1">
    <property type="nucleotide sequence ID" value="XM_009552294.1"/>
</dbReference>
<dbReference type="KEGG" id="hir:HETIRDRAFT_174306"/>
<feature type="binding site" evidence="5">
    <location>
        <position position="287"/>
    </location>
    <ligand>
        <name>FAD</name>
        <dbReference type="ChEBI" id="CHEBI:57692"/>
    </ligand>
</feature>
<dbReference type="InParanoid" id="W4JVC6"/>
<evidence type="ECO:0000256" key="1">
    <source>
        <dbReference type="ARBA" id="ARBA00001974"/>
    </source>
</evidence>
<evidence type="ECO:0000313" key="10">
    <source>
        <dbReference type="Proteomes" id="UP000030671"/>
    </source>
</evidence>
<dbReference type="SUPFAM" id="SSF51905">
    <property type="entry name" value="FAD/NAD(P)-binding domain"/>
    <property type="match status" value="1"/>
</dbReference>
<dbReference type="InterPro" id="IPR000172">
    <property type="entry name" value="GMC_OxRdtase_N"/>
</dbReference>
<sequence>MQHKNAIYITASHLIKSLPSVCTPYNQVHRRAFLPQSPPAMSNVVFSSQHSSFRSAKFSKDGAPITPEFDFVVVGGGPSGCALAARLAQDGKFSVLLLEEGVTVDQNPELRNCVNAPLQTRSLHFSQFDAQYRSAPEEPFTGREIDINSGRVLGGSSCINWAIWTRGPKDDYDLLADLVDNPDFSWEKIVPVYEQIEKRSKDSQNPISIRAISQTPRTQRWSSVAEQSYKQAGFAKYDDVNGGPMLGYTELVENVDDKGTRSSANGYFGATVDPAKTRLEIWTGLRVSKILFSEEQPPRAIGVQTSAGAVHAKREVILTAGAIQSAYLLLLSGIGPAAHLAEHGVSLVVDSPTIGQQMWEHPFMDLSFRLKDEYRADTVEDLSSVKTAGRHLHTWAREGKGMMSARDRGAAQRWRVALDPPRAVRPLTAPRLDPSASPIERATLLRAVTPHFENFLTYGHGLTTAPDPLESSYMSITTVLLRPKSRGSVSLAPATAKSGAAPAVKIVLNQLKDKVDQELMLQALERAFDILQADAWTEHLEPRPRPDRDGLLELIKKDLRTMWHFGGTVPMSTKFGAGALDNRFRVLGVTGLRVAGESLPVLALCAFPESASRRHGRRALPGRLPHPGHRLRPRRTGGSVHRTGPRERRRVIGAARRQQQIQSMYTY</sequence>
<dbReference type="PROSITE" id="PS00623">
    <property type="entry name" value="GMC_OXRED_1"/>
    <property type="match status" value="1"/>
</dbReference>
<dbReference type="AlphaFoldDB" id="W4JVC6"/>
<dbReference type="InterPro" id="IPR036188">
    <property type="entry name" value="FAD/NAD-bd_sf"/>
</dbReference>
<dbReference type="Pfam" id="PF05199">
    <property type="entry name" value="GMC_oxred_C"/>
    <property type="match status" value="1"/>
</dbReference>
<dbReference type="PANTHER" id="PTHR11552:SF147">
    <property type="entry name" value="CHOLINE DEHYDROGENASE, MITOCHONDRIAL"/>
    <property type="match status" value="1"/>
</dbReference>
<reference evidence="9 10" key="1">
    <citation type="journal article" date="2012" name="New Phytol.">
        <title>Insight into trade-off between wood decay and parasitism from the genome of a fungal forest pathogen.</title>
        <authorList>
            <person name="Olson A."/>
            <person name="Aerts A."/>
            <person name="Asiegbu F."/>
            <person name="Belbahri L."/>
            <person name="Bouzid O."/>
            <person name="Broberg A."/>
            <person name="Canback B."/>
            <person name="Coutinho P.M."/>
            <person name="Cullen D."/>
            <person name="Dalman K."/>
            <person name="Deflorio G."/>
            <person name="van Diepen L.T."/>
            <person name="Dunand C."/>
            <person name="Duplessis S."/>
            <person name="Durling M."/>
            <person name="Gonthier P."/>
            <person name="Grimwood J."/>
            <person name="Fossdal C.G."/>
            <person name="Hansson D."/>
            <person name="Henrissat B."/>
            <person name="Hietala A."/>
            <person name="Himmelstrand K."/>
            <person name="Hoffmeister D."/>
            <person name="Hogberg N."/>
            <person name="James T.Y."/>
            <person name="Karlsson M."/>
            <person name="Kohler A."/>
            <person name="Kues U."/>
            <person name="Lee Y.H."/>
            <person name="Lin Y.C."/>
            <person name="Lind M."/>
            <person name="Lindquist E."/>
            <person name="Lombard V."/>
            <person name="Lucas S."/>
            <person name="Lunden K."/>
            <person name="Morin E."/>
            <person name="Murat C."/>
            <person name="Park J."/>
            <person name="Raffaello T."/>
            <person name="Rouze P."/>
            <person name="Salamov A."/>
            <person name="Schmutz J."/>
            <person name="Solheim H."/>
            <person name="Stahlberg J."/>
            <person name="Velez H."/>
            <person name="de Vries R.P."/>
            <person name="Wiebenga A."/>
            <person name="Woodward S."/>
            <person name="Yakovlev I."/>
            <person name="Garbelotto M."/>
            <person name="Martin F."/>
            <person name="Grigoriev I.V."/>
            <person name="Stenlid J."/>
        </authorList>
    </citation>
    <scope>NUCLEOTIDE SEQUENCE [LARGE SCALE GENOMIC DNA]</scope>
    <source>
        <strain evidence="9 10">TC 32-1</strain>
    </source>
</reference>
<dbReference type="OrthoDB" id="269227at2759"/>
<feature type="domain" description="Glucose-methanol-choline oxidoreductase N-terminal" evidence="8">
    <location>
        <begin position="150"/>
        <end position="173"/>
    </location>
</feature>
<accession>W4JVC6</accession>
<keyword evidence="3 6" id="KW-0285">Flavoprotein</keyword>
<dbReference type="PIRSF" id="PIRSF000137">
    <property type="entry name" value="Alcohol_oxidase"/>
    <property type="match status" value="1"/>
</dbReference>
<dbReference type="GO" id="GO:0016614">
    <property type="term" value="F:oxidoreductase activity, acting on CH-OH group of donors"/>
    <property type="evidence" value="ECO:0007669"/>
    <property type="project" value="InterPro"/>
</dbReference>
<evidence type="ECO:0000256" key="2">
    <source>
        <dbReference type="ARBA" id="ARBA00010790"/>
    </source>
</evidence>
<evidence type="ECO:0000256" key="5">
    <source>
        <dbReference type="PIRSR" id="PIRSR000137-2"/>
    </source>
</evidence>
<dbReference type="Gene3D" id="3.50.50.60">
    <property type="entry name" value="FAD/NAD(P)-binding domain"/>
    <property type="match status" value="1"/>
</dbReference>
<gene>
    <name evidence="9" type="primary">chd1</name>
    <name evidence="9" type="ORF">HETIRDRAFT_174306</name>
</gene>
<dbReference type="HOGENOM" id="CLU_002865_6_3_1"/>
<feature type="binding site" evidence="5">
    <location>
        <position position="152"/>
    </location>
    <ligand>
        <name>FAD</name>
        <dbReference type="ChEBI" id="CHEBI:57692"/>
    </ligand>
</feature>
<organism evidence="9 10">
    <name type="scientific">Heterobasidion irregulare (strain TC 32-1)</name>
    <dbReference type="NCBI Taxonomy" id="747525"/>
    <lineage>
        <taxon>Eukaryota</taxon>
        <taxon>Fungi</taxon>
        <taxon>Dikarya</taxon>
        <taxon>Basidiomycota</taxon>
        <taxon>Agaricomycotina</taxon>
        <taxon>Agaricomycetes</taxon>
        <taxon>Russulales</taxon>
        <taxon>Bondarzewiaceae</taxon>
        <taxon>Heterobasidion</taxon>
        <taxon>Heterobasidion annosum species complex</taxon>
    </lineage>
</organism>
<evidence type="ECO:0000256" key="4">
    <source>
        <dbReference type="ARBA" id="ARBA00022827"/>
    </source>
</evidence>
<name>W4JVC6_HETIT</name>
<dbReference type="SUPFAM" id="SSF54373">
    <property type="entry name" value="FAD-linked reductases, C-terminal domain"/>
    <property type="match status" value="1"/>
</dbReference>
<protein>
    <submittedName>
        <fullName evidence="9">Choline dehydrogenase1</fullName>
    </submittedName>
</protein>
<evidence type="ECO:0000256" key="6">
    <source>
        <dbReference type="RuleBase" id="RU003968"/>
    </source>
</evidence>
<dbReference type="Gene3D" id="3.30.560.10">
    <property type="entry name" value="Glucose Oxidase, domain 3"/>
    <property type="match status" value="1"/>
</dbReference>
<keyword evidence="10" id="KW-1185">Reference proteome</keyword>
<evidence type="ECO:0000259" key="8">
    <source>
        <dbReference type="PROSITE" id="PS00623"/>
    </source>
</evidence>
<dbReference type="InterPro" id="IPR012132">
    <property type="entry name" value="GMC_OxRdtase"/>
</dbReference>
<evidence type="ECO:0000313" key="9">
    <source>
        <dbReference type="EMBL" id="ETW77035.1"/>
    </source>
</evidence>
<dbReference type="Pfam" id="PF00732">
    <property type="entry name" value="GMC_oxred_N"/>
    <property type="match status" value="1"/>
</dbReference>
<proteinExistence type="inferred from homology"/>
<dbReference type="GeneID" id="20668506"/>